<dbReference type="CDD" id="cd06558">
    <property type="entry name" value="crotonase-like"/>
    <property type="match status" value="1"/>
</dbReference>
<sequence length="267" mass="27923">MKKARTFADNGIRVAAQDGIGALIIDNPSRKNALTQAMWRAIPTAIDWLLDDARVHAIVMTGGGHTDFSAGADISEFDTVRADAGLARIYEADNSSAFEAIREARVPVIASLRGVCYGGAFGLAAAADLRIADDTAVFAIPAARLGLAYPADAVADLVRALGGQMARRALFTGQAFPASSLMACGFLSEVVVADSLDGAAFSLAKTIAANAPLSVIAAKMALRATEAQDERLLTEAAVLGAATFESADYREGRAAFREKRQPVFTGE</sequence>
<dbReference type="PANTHER" id="PTHR11941">
    <property type="entry name" value="ENOYL-COA HYDRATASE-RELATED"/>
    <property type="match status" value="1"/>
</dbReference>
<dbReference type="GO" id="GO:0006635">
    <property type="term" value="P:fatty acid beta-oxidation"/>
    <property type="evidence" value="ECO:0007669"/>
    <property type="project" value="TreeGrafter"/>
</dbReference>
<dbReference type="Gene3D" id="1.10.12.10">
    <property type="entry name" value="Lyase 2-enoyl-coa Hydratase, Chain A, domain 2"/>
    <property type="match status" value="1"/>
</dbReference>
<keyword evidence="5" id="KW-1185">Reference proteome</keyword>
<dbReference type="Pfam" id="PF00378">
    <property type="entry name" value="ECH_1"/>
    <property type="match status" value="1"/>
</dbReference>
<accession>A0A1Q9A2Z9</accession>
<dbReference type="InterPro" id="IPR029045">
    <property type="entry name" value="ClpP/crotonase-like_dom_sf"/>
</dbReference>
<reference evidence="4 5" key="1">
    <citation type="submission" date="2016-09" db="EMBL/GenBank/DDBJ databases">
        <title>Rhizobium oryziradicis sp. nov., isolated from the root of rice.</title>
        <authorList>
            <person name="Zhao J."/>
            <person name="Zhang X."/>
        </authorList>
    </citation>
    <scope>NUCLEOTIDE SEQUENCE [LARGE SCALE GENOMIC DNA]</scope>
    <source>
        <strain evidence="4 5">14971</strain>
    </source>
</reference>
<proteinExistence type="inferred from homology"/>
<evidence type="ECO:0000313" key="4">
    <source>
        <dbReference type="EMBL" id="OLP48961.1"/>
    </source>
</evidence>
<dbReference type="STRING" id="887144.BJF91_17735"/>
<dbReference type="Proteomes" id="UP000544107">
    <property type="component" value="Unassembled WGS sequence"/>
</dbReference>
<organism evidence="4 5">
    <name type="scientific">Allorhizobium taibaishanense</name>
    <dbReference type="NCBI Taxonomy" id="887144"/>
    <lineage>
        <taxon>Bacteria</taxon>
        <taxon>Pseudomonadati</taxon>
        <taxon>Pseudomonadota</taxon>
        <taxon>Alphaproteobacteria</taxon>
        <taxon>Hyphomicrobiales</taxon>
        <taxon>Rhizobiaceae</taxon>
        <taxon>Rhizobium/Agrobacterium group</taxon>
        <taxon>Allorhizobium</taxon>
    </lineage>
</organism>
<comment type="caution">
    <text evidence="4">The sequence shown here is derived from an EMBL/GenBank/DDBJ whole genome shotgun (WGS) entry which is preliminary data.</text>
</comment>
<evidence type="ECO:0000256" key="1">
    <source>
        <dbReference type="ARBA" id="ARBA00005254"/>
    </source>
</evidence>
<protein>
    <submittedName>
        <fullName evidence="3 4">Enoyl-CoA hydratase</fullName>
    </submittedName>
</protein>
<gene>
    <name evidence="4" type="ORF">BJF91_17735</name>
    <name evidence="3" type="ORF">GGQ71_000167</name>
</gene>
<dbReference type="OrthoDB" id="9810797at2"/>
<dbReference type="PANTHER" id="PTHR11941:SF54">
    <property type="entry name" value="ENOYL-COA HYDRATASE, MITOCHONDRIAL"/>
    <property type="match status" value="1"/>
</dbReference>
<dbReference type="SUPFAM" id="SSF52096">
    <property type="entry name" value="ClpP/crotonase"/>
    <property type="match status" value="1"/>
</dbReference>
<keyword evidence="2" id="KW-0456">Lyase</keyword>
<dbReference type="InterPro" id="IPR001753">
    <property type="entry name" value="Enoyl-CoA_hydra/iso"/>
</dbReference>
<evidence type="ECO:0000313" key="5">
    <source>
        <dbReference type="Proteomes" id="UP000185598"/>
    </source>
</evidence>
<dbReference type="EMBL" id="JACIED010000001">
    <property type="protein sequence ID" value="MBB4005931.1"/>
    <property type="molecule type" value="Genomic_DNA"/>
</dbReference>
<comment type="similarity">
    <text evidence="1">Belongs to the enoyl-CoA hydratase/isomerase family.</text>
</comment>
<evidence type="ECO:0000313" key="6">
    <source>
        <dbReference type="Proteomes" id="UP000544107"/>
    </source>
</evidence>
<reference evidence="3 6" key="2">
    <citation type="submission" date="2020-08" db="EMBL/GenBank/DDBJ databases">
        <title>Genomic Encyclopedia of Type Strains, Phase IV (KMG-IV): sequencing the most valuable type-strain genomes for metagenomic binning, comparative biology and taxonomic classification.</title>
        <authorList>
            <person name="Goeker M."/>
        </authorList>
    </citation>
    <scope>NUCLEOTIDE SEQUENCE [LARGE SCALE GENOMIC DNA]</scope>
    <source>
        <strain evidence="3 6">DSM 100021</strain>
    </source>
</reference>
<name>A0A1Q9A2Z9_9HYPH</name>
<dbReference type="Proteomes" id="UP000185598">
    <property type="component" value="Unassembled WGS sequence"/>
</dbReference>
<evidence type="ECO:0000313" key="3">
    <source>
        <dbReference type="EMBL" id="MBB4005931.1"/>
    </source>
</evidence>
<dbReference type="InterPro" id="IPR014748">
    <property type="entry name" value="Enoyl-CoA_hydra_C"/>
</dbReference>
<evidence type="ECO:0000256" key="2">
    <source>
        <dbReference type="ARBA" id="ARBA00023239"/>
    </source>
</evidence>
<dbReference type="RefSeq" id="WP_075614752.1">
    <property type="nucleotide sequence ID" value="NZ_JACIED010000001.1"/>
</dbReference>
<dbReference type="GO" id="GO:0016829">
    <property type="term" value="F:lyase activity"/>
    <property type="evidence" value="ECO:0007669"/>
    <property type="project" value="UniProtKB-KW"/>
</dbReference>
<dbReference type="AlphaFoldDB" id="A0A1Q9A2Z9"/>
<dbReference type="EMBL" id="MKIN01000022">
    <property type="protein sequence ID" value="OLP48961.1"/>
    <property type="molecule type" value="Genomic_DNA"/>
</dbReference>
<dbReference type="Gene3D" id="3.90.226.10">
    <property type="entry name" value="2-enoyl-CoA Hydratase, Chain A, domain 1"/>
    <property type="match status" value="1"/>
</dbReference>